<proteinExistence type="predicted"/>
<feature type="region of interest" description="Disordered" evidence="1">
    <location>
        <begin position="38"/>
        <end position="63"/>
    </location>
</feature>
<evidence type="ECO:0000313" key="2">
    <source>
        <dbReference type="EMBL" id="MED6263472.1"/>
    </source>
</evidence>
<comment type="caution">
    <text evidence="2">The sequence shown here is derived from an EMBL/GenBank/DDBJ whole genome shotgun (WGS) entry which is preliminary data.</text>
</comment>
<keyword evidence="3" id="KW-1185">Reference proteome</keyword>
<sequence length="86" mass="9467">MSHVEADCGRSKRGKQCVDLTTTSGNLLCSFLRNYPADGGRRHSPEQAKPNGHRPLGVRGAEMSGGEVVCSGWLRKSPPEKKLRRY</sequence>
<evidence type="ECO:0000256" key="1">
    <source>
        <dbReference type="SAM" id="MobiDB-lite"/>
    </source>
</evidence>
<organism evidence="2 3">
    <name type="scientific">Characodon lateralis</name>
    <dbReference type="NCBI Taxonomy" id="208331"/>
    <lineage>
        <taxon>Eukaryota</taxon>
        <taxon>Metazoa</taxon>
        <taxon>Chordata</taxon>
        <taxon>Craniata</taxon>
        <taxon>Vertebrata</taxon>
        <taxon>Euteleostomi</taxon>
        <taxon>Actinopterygii</taxon>
        <taxon>Neopterygii</taxon>
        <taxon>Teleostei</taxon>
        <taxon>Neoteleostei</taxon>
        <taxon>Acanthomorphata</taxon>
        <taxon>Ovalentaria</taxon>
        <taxon>Atherinomorphae</taxon>
        <taxon>Cyprinodontiformes</taxon>
        <taxon>Goodeidae</taxon>
        <taxon>Characodon</taxon>
    </lineage>
</organism>
<name>A0ABU7CKI3_9TELE</name>
<protein>
    <submittedName>
        <fullName evidence="2">Uncharacterized protein</fullName>
    </submittedName>
</protein>
<evidence type="ECO:0000313" key="3">
    <source>
        <dbReference type="Proteomes" id="UP001352852"/>
    </source>
</evidence>
<gene>
    <name evidence="2" type="ORF">CHARACLAT_004978</name>
</gene>
<feature type="non-terminal residue" evidence="2">
    <location>
        <position position="86"/>
    </location>
</feature>
<reference evidence="2 3" key="1">
    <citation type="submission" date="2021-06" db="EMBL/GenBank/DDBJ databases">
        <authorList>
            <person name="Palmer J.M."/>
        </authorList>
    </citation>
    <scope>NUCLEOTIDE SEQUENCE [LARGE SCALE GENOMIC DNA]</scope>
    <source>
        <strain evidence="2 3">CL_MEX2019</strain>
        <tissue evidence="2">Muscle</tissue>
    </source>
</reference>
<accession>A0ABU7CKI3</accession>
<dbReference type="EMBL" id="JAHUTJ010000236">
    <property type="protein sequence ID" value="MED6263472.1"/>
    <property type="molecule type" value="Genomic_DNA"/>
</dbReference>
<dbReference type="Proteomes" id="UP001352852">
    <property type="component" value="Unassembled WGS sequence"/>
</dbReference>